<evidence type="ECO:0000256" key="1">
    <source>
        <dbReference type="ARBA" id="ARBA00022475"/>
    </source>
</evidence>
<protein>
    <submittedName>
        <fullName evidence="8">ABC transporter substrate-binding protein</fullName>
    </submittedName>
</protein>
<keyword evidence="3" id="KW-0472">Membrane</keyword>
<accession>A0A329M8N6</accession>
<keyword evidence="4" id="KW-0564">Palmitate</keyword>
<dbReference type="InterPro" id="IPR006059">
    <property type="entry name" value="SBP"/>
</dbReference>
<evidence type="ECO:0000256" key="5">
    <source>
        <dbReference type="ARBA" id="ARBA00023288"/>
    </source>
</evidence>
<keyword evidence="2 7" id="KW-0732">Signal</keyword>
<proteinExistence type="predicted"/>
<evidence type="ECO:0000256" key="3">
    <source>
        <dbReference type="ARBA" id="ARBA00023136"/>
    </source>
</evidence>
<dbReference type="EMBL" id="QMFB01000022">
    <property type="protein sequence ID" value="RAV16062.1"/>
    <property type="molecule type" value="Genomic_DNA"/>
</dbReference>
<comment type="caution">
    <text evidence="8">The sequence shown here is derived from an EMBL/GenBank/DDBJ whole genome shotgun (WGS) entry which is preliminary data.</text>
</comment>
<sequence>MKKETGTIVSLLLVSSMLLSACGGNAPETAPSSKPGDGASAAPQSPDKKEVGYPASLTYWATLNANVSATLKSYGEVAAYKELEKKTGTKVEFQHPTAGQEKDQLNLMLASGKLPDVIEYSWATVNKGADSLIKDKSIIRLNELIEQHAPNLTKLLKEHPEYRKMITTDEGNIYAFPFIRGDDYLLTYGGITLRTDWLEKLNLPMPQTIDDYYNVYKAFKTGDPNGNGKPDEIPLLVNFNSGSNGYYFLYAWGISDGFYQENGKIKFGAIEPSFKEFVTVMNKWFKEGLIDKDYAATDPKLQDSKVTNSQLGSVPVLVGSGVGRYMDLMREKDPKFKLTGSPYPVLKAGDKPELGQKEAPFSGIGAAITASAKNPEAIVKWLDYKYGQEGHMLFNFGIEGESYAMADGYPKYTDKILKNPDKLPIAQAMGQYIMAMGNGPFVQDRRYMEQYAGLPEQQNAIKTWMNAKNEKWLPVLTQTAEESTKFNSIMNDVNTYFNETINKFVMGIEPLDNFDKFVGTLKSMGIEEAIKLRQAALDRYNKRQ</sequence>
<dbReference type="OrthoDB" id="9787283at2"/>
<feature type="chain" id="PRO_5039084070" evidence="7">
    <location>
        <begin position="22"/>
        <end position="544"/>
    </location>
</feature>
<dbReference type="Gene3D" id="3.40.190.10">
    <property type="entry name" value="Periplasmic binding protein-like II"/>
    <property type="match status" value="2"/>
</dbReference>
<evidence type="ECO:0000256" key="7">
    <source>
        <dbReference type="SAM" id="SignalP"/>
    </source>
</evidence>
<keyword evidence="9" id="KW-1185">Reference proteome</keyword>
<keyword evidence="1" id="KW-1003">Cell membrane</keyword>
<evidence type="ECO:0000313" key="8">
    <source>
        <dbReference type="EMBL" id="RAV16062.1"/>
    </source>
</evidence>
<dbReference type="Proteomes" id="UP000250369">
    <property type="component" value="Unassembled WGS sequence"/>
</dbReference>
<evidence type="ECO:0000256" key="2">
    <source>
        <dbReference type="ARBA" id="ARBA00022729"/>
    </source>
</evidence>
<feature type="region of interest" description="Disordered" evidence="6">
    <location>
        <begin position="25"/>
        <end position="49"/>
    </location>
</feature>
<evidence type="ECO:0000256" key="6">
    <source>
        <dbReference type="SAM" id="MobiDB-lite"/>
    </source>
</evidence>
<evidence type="ECO:0000256" key="4">
    <source>
        <dbReference type="ARBA" id="ARBA00023139"/>
    </source>
</evidence>
<dbReference type="Pfam" id="PF13416">
    <property type="entry name" value="SBP_bac_8"/>
    <property type="match status" value="1"/>
</dbReference>
<reference evidence="8 9" key="1">
    <citation type="journal article" date="2009" name="Int. J. Syst. Evol. Microbiol.">
        <title>Paenibacillus contaminans sp. nov., isolated from a contaminated laboratory plate.</title>
        <authorList>
            <person name="Chou J.H."/>
            <person name="Lee J.H."/>
            <person name="Lin M.C."/>
            <person name="Chang P.S."/>
            <person name="Arun A.B."/>
            <person name="Young C.C."/>
            <person name="Chen W.M."/>
        </authorList>
    </citation>
    <scope>NUCLEOTIDE SEQUENCE [LARGE SCALE GENOMIC DNA]</scope>
    <source>
        <strain evidence="8 9">CKOBP-6</strain>
    </source>
</reference>
<keyword evidence="5" id="KW-0449">Lipoprotein</keyword>
<organism evidence="8 9">
    <name type="scientific">Paenibacillus contaminans</name>
    <dbReference type="NCBI Taxonomy" id="450362"/>
    <lineage>
        <taxon>Bacteria</taxon>
        <taxon>Bacillati</taxon>
        <taxon>Bacillota</taxon>
        <taxon>Bacilli</taxon>
        <taxon>Bacillales</taxon>
        <taxon>Paenibacillaceae</taxon>
        <taxon>Paenibacillus</taxon>
    </lineage>
</organism>
<dbReference type="SUPFAM" id="SSF53850">
    <property type="entry name" value="Periplasmic binding protein-like II"/>
    <property type="match status" value="1"/>
</dbReference>
<dbReference type="InterPro" id="IPR050490">
    <property type="entry name" value="Bact_solute-bd_prot1"/>
</dbReference>
<name>A0A329M8N6_9BACL</name>
<gene>
    <name evidence="8" type="ORF">DQG23_29150</name>
</gene>
<evidence type="ECO:0000313" key="9">
    <source>
        <dbReference type="Proteomes" id="UP000250369"/>
    </source>
</evidence>
<dbReference type="PROSITE" id="PS51257">
    <property type="entry name" value="PROKAR_LIPOPROTEIN"/>
    <property type="match status" value="1"/>
</dbReference>
<dbReference type="PANTHER" id="PTHR43649:SF33">
    <property type="entry name" value="POLYGALACTURONAN_RHAMNOGALACTURONAN-BINDING PROTEIN YTCQ"/>
    <property type="match status" value="1"/>
</dbReference>
<feature type="signal peptide" evidence="7">
    <location>
        <begin position="1"/>
        <end position="21"/>
    </location>
</feature>
<dbReference type="AlphaFoldDB" id="A0A329M8N6"/>
<dbReference type="RefSeq" id="WP_113034568.1">
    <property type="nucleotide sequence ID" value="NZ_QMFB01000022.1"/>
</dbReference>
<dbReference type="PANTHER" id="PTHR43649">
    <property type="entry name" value="ARABINOSE-BINDING PROTEIN-RELATED"/>
    <property type="match status" value="1"/>
</dbReference>